<keyword evidence="15" id="KW-1185">Reference proteome</keyword>
<keyword evidence="2 10" id="KW-0813">Transport</keyword>
<dbReference type="InterPro" id="IPR000531">
    <property type="entry name" value="Beta-barrel_TonB"/>
</dbReference>
<protein>
    <recommendedName>
        <fullName evidence="16">TonB-dependent receptor</fullName>
    </recommendedName>
</protein>
<evidence type="ECO:0000256" key="5">
    <source>
        <dbReference type="ARBA" id="ARBA00022729"/>
    </source>
</evidence>
<dbReference type="GO" id="GO:0009279">
    <property type="term" value="C:cell outer membrane"/>
    <property type="evidence" value="ECO:0007669"/>
    <property type="project" value="UniProtKB-SubCell"/>
</dbReference>
<keyword evidence="8" id="KW-0675">Receptor</keyword>
<dbReference type="SUPFAM" id="SSF49464">
    <property type="entry name" value="Carboxypeptidase regulatory domain-like"/>
    <property type="match status" value="1"/>
</dbReference>
<proteinExistence type="inferred from homology"/>
<evidence type="ECO:0000256" key="4">
    <source>
        <dbReference type="ARBA" id="ARBA00022692"/>
    </source>
</evidence>
<evidence type="ECO:0000313" key="15">
    <source>
        <dbReference type="Proteomes" id="UP000223913"/>
    </source>
</evidence>
<evidence type="ECO:0000256" key="1">
    <source>
        <dbReference type="ARBA" id="ARBA00004571"/>
    </source>
</evidence>
<organism evidence="14 15">
    <name type="scientific">Flavilitoribacter nigricans (strain ATCC 23147 / DSM 23189 / NBRC 102662 / NCIMB 1420 / SS-2)</name>
    <name type="common">Lewinella nigricans</name>
    <dbReference type="NCBI Taxonomy" id="1122177"/>
    <lineage>
        <taxon>Bacteria</taxon>
        <taxon>Pseudomonadati</taxon>
        <taxon>Bacteroidota</taxon>
        <taxon>Saprospiria</taxon>
        <taxon>Saprospirales</taxon>
        <taxon>Lewinellaceae</taxon>
        <taxon>Flavilitoribacter</taxon>
    </lineage>
</organism>
<evidence type="ECO:0008006" key="16">
    <source>
        <dbReference type="Google" id="ProtNLM"/>
    </source>
</evidence>
<evidence type="ECO:0000313" key="14">
    <source>
        <dbReference type="EMBL" id="PHN08139.1"/>
    </source>
</evidence>
<dbReference type="SUPFAM" id="SSF56935">
    <property type="entry name" value="Porins"/>
    <property type="match status" value="1"/>
</dbReference>
<comment type="subcellular location">
    <subcellularLocation>
        <location evidence="1 10">Cell outer membrane</location>
        <topology evidence="1 10">Multi-pass membrane protein</topology>
    </subcellularLocation>
</comment>
<evidence type="ECO:0000259" key="12">
    <source>
        <dbReference type="Pfam" id="PF00593"/>
    </source>
</evidence>
<dbReference type="Gene3D" id="2.40.170.20">
    <property type="entry name" value="TonB-dependent receptor, beta-barrel domain"/>
    <property type="match status" value="1"/>
</dbReference>
<dbReference type="Pfam" id="PF13715">
    <property type="entry name" value="CarbopepD_reg_2"/>
    <property type="match status" value="1"/>
</dbReference>
<feature type="domain" description="TonB-dependent receptor-like beta-barrel" evidence="12">
    <location>
        <begin position="405"/>
        <end position="872"/>
    </location>
</feature>
<dbReference type="PANTHER" id="PTHR30069:SF29">
    <property type="entry name" value="HEMOGLOBIN AND HEMOGLOBIN-HAPTOGLOBIN-BINDING PROTEIN 1-RELATED"/>
    <property type="match status" value="1"/>
</dbReference>
<evidence type="ECO:0000256" key="10">
    <source>
        <dbReference type="PROSITE-ProRule" id="PRU01360"/>
    </source>
</evidence>
<evidence type="ECO:0000256" key="8">
    <source>
        <dbReference type="ARBA" id="ARBA00023170"/>
    </source>
</evidence>
<feature type="domain" description="TonB-dependent receptor plug" evidence="13">
    <location>
        <begin position="126"/>
        <end position="234"/>
    </location>
</feature>
<evidence type="ECO:0000256" key="7">
    <source>
        <dbReference type="ARBA" id="ARBA00023136"/>
    </source>
</evidence>
<keyword evidence="5" id="KW-0732">Signal</keyword>
<evidence type="ECO:0000256" key="3">
    <source>
        <dbReference type="ARBA" id="ARBA00022452"/>
    </source>
</evidence>
<evidence type="ECO:0000256" key="6">
    <source>
        <dbReference type="ARBA" id="ARBA00023077"/>
    </source>
</evidence>
<accession>A0A2D0NIW6</accession>
<dbReference type="AlphaFoldDB" id="A0A2D0NIW6"/>
<name>A0A2D0NIW6_FLAN2</name>
<dbReference type="InterPro" id="IPR037066">
    <property type="entry name" value="Plug_dom_sf"/>
</dbReference>
<keyword evidence="6 11" id="KW-0798">TonB box</keyword>
<dbReference type="OrthoDB" id="1109239at2"/>
<dbReference type="Proteomes" id="UP000223913">
    <property type="component" value="Unassembled WGS sequence"/>
</dbReference>
<sequence length="898" mass="98039">MKNRITPVLLTKLLSLIVLFLCCLSTGRAQTLIRGMVMDNINNIPIVGASIEITGTESGTQSEKDGSFVLNIQEKLPTKIAVTYMGYELKEIMITEATDNLLVSMVPGALVGQEVVVSASRKREKAQEAPSAMDVIEFDELKADAVVNPFLSLRNKVGLDISQTGVNNGHITLRGRSAAFQTETFVMADYRNLILPGLGTISYGQIPVDPIDLEKIEIVKGPGSALYGPGVEAGIIHFISKSPFDQQGTSVSIGAGTRNTLQASLRHAGMSANEKFGYKLTTYYRKSRDWEIDSTDAVEAAHLASFQPRVVSSLTGEVITDVIPDYNVESAGFTGTLAFRPNKETTITAVGGWSIGKSLFRTAQGEGYLRIPRPFGQFRIQSGGLFAQAFWSYQAGGDGTAFLYPTGLTTITKSHQVEGQVQYNFTLEDEKYNLIVGSDYRLNTFDSEGTIHGRWEDQDDYTIAGVYGQAEVKLNKVMDLVGAARVDRFVALKETSFSPRLGLVYKISPKHTMRLTFNRAIGTPTALNLFADLPLANRGAFLLHLLGGADEVTFDQPSTTSFIPGVGQNRGIGTELQPVYNLVTAQLAQLGALPDDLIQYLASVGEQMDGFSPGVLTQEPLTRERLKLSSSNMYEIGYKGLFEDKLGVGIDFYFNNRKNVVSAPFQASPLVVQPTLANDLSGVVMSNLDPEVLAQYNLSPEAVAGIYGNVAQAIAFNSDTGQPNVLGLIRADQTPTNSPLPTVDLAYYNIREISYFGLDVALKYYFTGDFSVYGNLSWLSQSYFEDVPVGGGDGSPTTDFSLNVPDTKVKFGVELYPEYGLNGFAMLRYQNAWNSVNGVPWTGPVDAFLVTDLGLGYTFDNNLSINGTITNLLQEEYRAFYGAPKIGRQFIAKMYYQF</sequence>
<dbReference type="PROSITE" id="PS52016">
    <property type="entry name" value="TONB_DEPENDENT_REC_3"/>
    <property type="match status" value="1"/>
</dbReference>
<dbReference type="Gene3D" id="2.170.130.10">
    <property type="entry name" value="TonB-dependent receptor, plug domain"/>
    <property type="match status" value="1"/>
</dbReference>
<dbReference type="GO" id="GO:0015344">
    <property type="term" value="F:siderophore uptake transmembrane transporter activity"/>
    <property type="evidence" value="ECO:0007669"/>
    <property type="project" value="TreeGrafter"/>
</dbReference>
<reference evidence="14 15" key="1">
    <citation type="submission" date="2017-10" db="EMBL/GenBank/DDBJ databases">
        <title>The draft genome sequence of Lewinella nigricans NBRC 102662.</title>
        <authorList>
            <person name="Wang K."/>
        </authorList>
    </citation>
    <scope>NUCLEOTIDE SEQUENCE [LARGE SCALE GENOMIC DNA]</scope>
    <source>
        <strain evidence="14 15">NBRC 102662</strain>
    </source>
</reference>
<dbReference type="EMBL" id="PDUD01000002">
    <property type="protein sequence ID" value="PHN08139.1"/>
    <property type="molecule type" value="Genomic_DNA"/>
</dbReference>
<evidence type="ECO:0000256" key="2">
    <source>
        <dbReference type="ARBA" id="ARBA00022448"/>
    </source>
</evidence>
<keyword evidence="9 10" id="KW-0998">Cell outer membrane</keyword>
<dbReference type="InterPro" id="IPR008969">
    <property type="entry name" value="CarboxyPept-like_regulatory"/>
</dbReference>
<comment type="similarity">
    <text evidence="10 11">Belongs to the TonB-dependent receptor family.</text>
</comment>
<evidence type="ECO:0000256" key="9">
    <source>
        <dbReference type="ARBA" id="ARBA00023237"/>
    </source>
</evidence>
<dbReference type="InterPro" id="IPR012910">
    <property type="entry name" value="Plug_dom"/>
</dbReference>
<keyword evidence="4 10" id="KW-0812">Transmembrane</keyword>
<dbReference type="Pfam" id="PF00593">
    <property type="entry name" value="TonB_dep_Rec_b-barrel"/>
    <property type="match status" value="1"/>
</dbReference>
<dbReference type="PANTHER" id="PTHR30069">
    <property type="entry name" value="TONB-DEPENDENT OUTER MEMBRANE RECEPTOR"/>
    <property type="match status" value="1"/>
</dbReference>
<dbReference type="GO" id="GO:0044718">
    <property type="term" value="P:siderophore transmembrane transport"/>
    <property type="evidence" value="ECO:0007669"/>
    <property type="project" value="TreeGrafter"/>
</dbReference>
<dbReference type="InterPro" id="IPR039426">
    <property type="entry name" value="TonB-dep_rcpt-like"/>
</dbReference>
<gene>
    <name evidence="14" type="ORF">CRP01_02115</name>
</gene>
<keyword evidence="3 10" id="KW-1134">Transmembrane beta strand</keyword>
<evidence type="ECO:0000256" key="11">
    <source>
        <dbReference type="RuleBase" id="RU003357"/>
    </source>
</evidence>
<evidence type="ECO:0000259" key="13">
    <source>
        <dbReference type="Pfam" id="PF07715"/>
    </source>
</evidence>
<dbReference type="Gene3D" id="2.60.40.1120">
    <property type="entry name" value="Carboxypeptidase-like, regulatory domain"/>
    <property type="match status" value="1"/>
</dbReference>
<dbReference type="InterPro" id="IPR036942">
    <property type="entry name" value="Beta-barrel_TonB_sf"/>
</dbReference>
<comment type="caution">
    <text evidence="14">The sequence shown here is derived from an EMBL/GenBank/DDBJ whole genome shotgun (WGS) entry which is preliminary data.</text>
</comment>
<keyword evidence="7 10" id="KW-0472">Membrane</keyword>
<dbReference type="Pfam" id="PF07715">
    <property type="entry name" value="Plug"/>
    <property type="match status" value="1"/>
</dbReference>